<keyword evidence="2" id="KW-0902">Two-component regulatory system</keyword>
<dbReference type="SMART" id="SM00448">
    <property type="entry name" value="REC"/>
    <property type="match status" value="1"/>
</dbReference>
<feature type="DNA-binding region" description="OmpR/PhoB-type" evidence="7">
    <location>
        <begin position="124"/>
        <end position="221"/>
    </location>
</feature>
<dbReference type="Proteomes" id="UP001193680">
    <property type="component" value="Unassembled WGS sequence"/>
</dbReference>
<dbReference type="CDD" id="cd00383">
    <property type="entry name" value="trans_reg_C"/>
    <property type="match status" value="1"/>
</dbReference>
<dbReference type="Pfam" id="PF00486">
    <property type="entry name" value="Trans_reg_C"/>
    <property type="match status" value="1"/>
</dbReference>
<dbReference type="SMART" id="SM00862">
    <property type="entry name" value="Trans_reg_C"/>
    <property type="match status" value="1"/>
</dbReference>
<evidence type="ECO:0000256" key="3">
    <source>
        <dbReference type="ARBA" id="ARBA00023015"/>
    </source>
</evidence>
<proteinExistence type="predicted"/>
<dbReference type="InterPro" id="IPR016032">
    <property type="entry name" value="Sig_transdc_resp-reg_C-effctor"/>
</dbReference>
<dbReference type="SUPFAM" id="SSF46894">
    <property type="entry name" value="C-terminal effector domain of the bipartite response regulators"/>
    <property type="match status" value="1"/>
</dbReference>
<feature type="domain" description="OmpR/PhoB-type" evidence="9">
    <location>
        <begin position="124"/>
        <end position="221"/>
    </location>
</feature>
<dbReference type="SUPFAM" id="SSF52172">
    <property type="entry name" value="CheY-like"/>
    <property type="match status" value="1"/>
</dbReference>
<evidence type="ECO:0000313" key="11">
    <source>
        <dbReference type="Proteomes" id="UP001193680"/>
    </source>
</evidence>
<dbReference type="PROSITE" id="PS51755">
    <property type="entry name" value="OMPR_PHOB"/>
    <property type="match status" value="1"/>
</dbReference>
<keyword evidence="11" id="KW-1185">Reference proteome</keyword>
<dbReference type="PROSITE" id="PS50110">
    <property type="entry name" value="RESPONSE_REGULATORY"/>
    <property type="match status" value="1"/>
</dbReference>
<keyword evidence="3" id="KW-0805">Transcription regulation</keyword>
<evidence type="ECO:0000256" key="5">
    <source>
        <dbReference type="ARBA" id="ARBA00023163"/>
    </source>
</evidence>
<protein>
    <submittedName>
        <fullName evidence="10">Response regulator transcription factor</fullName>
    </submittedName>
</protein>
<keyword evidence="4 7" id="KW-0238">DNA-binding</keyword>
<evidence type="ECO:0000256" key="7">
    <source>
        <dbReference type="PROSITE-ProRule" id="PRU01091"/>
    </source>
</evidence>
<name>A0ABS0BT87_9GAMM</name>
<accession>A0ABS0BT87</accession>
<evidence type="ECO:0000259" key="8">
    <source>
        <dbReference type="PROSITE" id="PS50110"/>
    </source>
</evidence>
<keyword evidence="5" id="KW-0804">Transcription</keyword>
<dbReference type="EMBL" id="JACBGI020000002">
    <property type="protein sequence ID" value="MBF6057067.1"/>
    <property type="molecule type" value="Genomic_DNA"/>
</dbReference>
<sequence length="223" mass="24586">MLNILLVEDDLDLAQTLVEYLALENIACDHVANGVAGEKLAGETAYNVLVFDVNLPGQSGFRSCENLRADGIDTPILLLTARDGLEDKLQGFESGSDDYLVKPFEMAELVARLKALSLRQSGQAKRFQIADLTVDVQLRRAERGSRELRLSPAGWKLLEILMRNSPRVVSKARLGQVLWGDDLPNSDSLKVHLHKLRKLVDAEGESPLIHTVANHGVALKVEE</sequence>
<dbReference type="InterPro" id="IPR036388">
    <property type="entry name" value="WH-like_DNA-bd_sf"/>
</dbReference>
<organism evidence="10 11">
    <name type="scientific">Thiomicrorhabdus heinhorstiae</name>
    <dbReference type="NCBI Taxonomy" id="2748010"/>
    <lineage>
        <taxon>Bacteria</taxon>
        <taxon>Pseudomonadati</taxon>
        <taxon>Pseudomonadota</taxon>
        <taxon>Gammaproteobacteria</taxon>
        <taxon>Thiotrichales</taxon>
        <taxon>Piscirickettsiaceae</taxon>
        <taxon>Thiomicrorhabdus</taxon>
    </lineage>
</organism>
<evidence type="ECO:0000256" key="4">
    <source>
        <dbReference type="ARBA" id="ARBA00023125"/>
    </source>
</evidence>
<reference evidence="10 11" key="1">
    <citation type="submission" date="2020-11" db="EMBL/GenBank/DDBJ databases">
        <title>Sulfur oxidizing isolate from Hospital Hole Sinkhole.</title>
        <authorList>
            <person name="Scott K.M."/>
        </authorList>
    </citation>
    <scope>NUCLEOTIDE SEQUENCE [LARGE SCALE GENOMIC DNA]</scope>
    <source>
        <strain evidence="10 11">HH1</strain>
    </source>
</reference>
<dbReference type="Gene3D" id="6.10.250.690">
    <property type="match status" value="1"/>
</dbReference>
<evidence type="ECO:0000256" key="6">
    <source>
        <dbReference type="PROSITE-ProRule" id="PRU00169"/>
    </source>
</evidence>
<dbReference type="InterPro" id="IPR001867">
    <property type="entry name" value="OmpR/PhoB-type_DNA-bd"/>
</dbReference>
<evidence type="ECO:0000259" key="9">
    <source>
        <dbReference type="PROSITE" id="PS51755"/>
    </source>
</evidence>
<dbReference type="InterPro" id="IPR039420">
    <property type="entry name" value="WalR-like"/>
</dbReference>
<comment type="caution">
    <text evidence="10">The sequence shown here is derived from an EMBL/GenBank/DDBJ whole genome shotgun (WGS) entry which is preliminary data.</text>
</comment>
<gene>
    <name evidence="10" type="ORF">H8792_001805</name>
</gene>
<dbReference type="InterPro" id="IPR001789">
    <property type="entry name" value="Sig_transdc_resp-reg_receiver"/>
</dbReference>
<dbReference type="Gene3D" id="3.40.50.2300">
    <property type="match status" value="1"/>
</dbReference>
<dbReference type="Pfam" id="PF00072">
    <property type="entry name" value="Response_reg"/>
    <property type="match status" value="1"/>
</dbReference>
<keyword evidence="1 6" id="KW-0597">Phosphoprotein</keyword>
<dbReference type="Gene3D" id="1.10.10.10">
    <property type="entry name" value="Winged helix-like DNA-binding domain superfamily/Winged helix DNA-binding domain"/>
    <property type="match status" value="1"/>
</dbReference>
<dbReference type="InterPro" id="IPR011006">
    <property type="entry name" value="CheY-like_superfamily"/>
</dbReference>
<evidence type="ECO:0000256" key="1">
    <source>
        <dbReference type="ARBA" id="ARBA00022553"/>
    </source>
</evidence>
<dbReference type="RefSeq" id="WP_194947438.1">
    <property type="nucleotide sequence ID" value="NZ_JACBGI020000002.1"/>
</dbReference>
<evidence type="ECO:0000313" key="10">
    <source>
        <dbReference type="EMBL" id="MBF6057067.1"/>
    </source>
</evidence>
<evidence type="ECO:0000256" key="2">
    <source>
        <dbReference type="ARBA" id="ARBA00023012"/>
    </source>
</evidence>
<dbReference type="PANTHER" id="PTHR48111:SF22">
    <property type="entry name" value="REGULATOR OF RPOS"/>
    <property type="match status" value="1"/>
</dbReference>
<feature type="modified residue" description="4-aspartylphosphate" evidence="6">
    <location>
        <position position="52"/>
    </location>
</feature>
<feature type="domain" description="Response regulatory" evidence="8">
    <location>
        <begin position="3"/>
        <end position="117"/>
    </location>
</feature>
<dbReference type="PANTHER" id="PTHR48111">
    <property type="entry name" value="REGULATOR OF RPOS"/>
    <property type="match status" value="1"/>
</dbReference>